<reference evidence="2" key="2">
    <citation type="submission" date="2016-06" db="EMBL/GenBank/DDBJ databases">
        <title>The genome of a short-lived fish provides insights into sex chromosome evolution and the genetic control of aging.</title>
        <authorList>
            <person name="Reichwald K."/>
            <person name="Felder M."/>
            <person name="Petzold A."/>
            <person name="Koch P."/>
            <person name="Groth M."/>
            <person name="Platzer M."/>
        </authorList>
    </citation>
    <scope>NUCLEOTIDE SEQUENCE</scope>
    <source>
        <tissue evidence="2">Brain</tissue>
    </source>
</reference>
<proteinExistence type="predicted"/>
<evidence type="ECO:0000313" key="2">
    <source>
        <dbReference type="EMBL" id="SBR27956.1"/>
    </source>
</evidence>
<protein>
    <recommendedName>
        <fullName evidence="3">GIY-YIG domain-containing protein</fullName>
    </recommendedName>
</protein>
<evidence type="ECO:0008006" key="3">
    <source>
        <dbReference type="Google" id="ProtNLM"/>
    </source>
</evidence>
<sequence>KDRPKKENKYKDQTTRTWTPSQFHISRESQRIQRATKKQINTTVKPHMKLRLVLPKDKIEADKKCNVIYEIPCMSCNKTYIGETGIYDTRSKEHQKECENETTERLTRTTKKKAEEQTLKSAISDHSKRNNHIMDWDQGKIINTENNRFKRWVREAIEIRKREHWNMNRDEGSYQVSRTWDSLLQSGGGRGRPGRSDRCGLVAPTRGTADRDASHNHTNTCDISEEDRR</sequence>
<dbReference type="AlphaFoldDB" id="A0A1A8K6W1"/>
<accession>A0A1A8K6W1</accession>
<reference evidence="2" key="1">
    <citation type="submission" date="2016-05" db="EMBL/GenBank/DDBJ databases">
        <authorList>
            <person name="Lavstsen T."/>
            <person name="Jespersen J.S."/>
        </authorList>
    </citation>
    <scope>NUCLEOTIDE SEQUENCE</scope>
    <source>
        <tissue evidence="2">Brain</tissue>
    </source>
</reference>
<dbReference type="EMBL" id="HAEE01007906">
    <property type="protein sequence ID" value="SBR27956.1"/>
    <property type="molecule type" value="Transcribed_RNA"/>
</dbReference>
<feature type="non-terminal residue" evidence="2">
    <location>
        <position position="1"/>
    </location>
</feature>
<feature type="region of interest" description="Disordered" evidence="1">
    <location>
        <begin position="184"/>
        <end position="229"/>
    </location>
</feature>
<feature type="region of interest" description="Disordered" evidence="1">
    <location>
        <begin position="98"/>
        <end position="124"/>
    </location>
</feature>
<gene>
    <name evidence="2" type="primary">Nfu_g_1_015723</name>
</gene>
<organism evidence="2">
    <name type="scientific">Nothobranchius kuhntae</name>
    <name type="common">Beira killifish</name>
    <dbReference type="NCBI Taxonomy" id="321403"/>
    <lineage>
        <taxon>Eukaryota</taxon>
        <taxon>Metazoa</taxon>
        <taxon>Chordata</taxon>
        <taxon>Craniata</taxon>
        <taxon>Vertebrata</taxon>
        <taxon>Euteleostomi</taxon>
        <taxon>Actinopterygii</taxon>
        <taxon>Neopterygii</taxon>
        <taxon>Teleostei</taxon>
        <taxon>Neoteleostei</taxon>
        <taxon>Acanthomorphata</taxon>
        <taxon>Ovalentaria</taxon>
        <taxon>Atherinomorphae</taxon>
        <taxon>Cyprinodontiformes</taxon>
        <taxon>Nothobranchiidae</taxon>
        <taxon>Nothobranchius</taxon>
    </lineage>
</organism>
<name>A0A1A8K6W1_NOTKU</name>
<feature type="non-terminal residue" evidence="2">
    <location>
        <position position="229"/>
    </location>
</feature>
<evidence type="ECO:0000256" key="1">
    <source>
        <dbReference type="SAM" id="MobiDB-lite"/>
    </source>
</evidence>